<dbReference type="Pfam" id="PF03466">
    <property type="entry name" value="LysR_substrate"/>
    <property type="match status" value="1"/>
</dbReference>
<dbReference type="CDD" id="cd08422">
    <property type="entry name" value="PBP2_CrgA_like"/>
    <property type="match status" value="1"/>
</dbReference>
<organism evidence="6 7">
    <name type="scientific">Paraburkholderia edwinii</name>
    <dbReference type="NCBI Taxonomy" id="2861782"/>
    <lineage>
        <taxon>Bacteria</taxon>
        <taxon>Pseudomonadati</taxon>
        <taxon>Pseudomonadota</taxon>
        <taxon>Betaproteobacteria</taxon>
        <taxon>Burkholderiales</taxon>
        <taxon>Burkholderiaceae</taxon>
        <taxon>Paraburkholderia</taxon>
    </lineage>
</organism>
<keyword evidence="7" id="KW-1185">Reference proteome</keyword>
<dbReference type="Gene3D" id="1.10.10.10">
    <property type="entry name" value="Winged helix-like DNA-binding domain superfamily/Winged helix DNA-binding domain"/>
    <property type="match status" value="1"/>
</dbReference>
<dbReference type="PROSITE" id="PS50931">
    <property type="entry name" value="HTH_LYSR"/>
    <property type="match status" value="1"/>
</dbReference>
<sequence>MDLNDVSLFVQVVRAGSLAEAGRRLGMPPSTCSRRIQQLERDLGVRLIQRSTRRLALTGAGQEFFQRCAAQVDALAESAKQMLDARGSVCGRVRVAAPADFFHWFPLDRVARFLADYPKVALEFELGDAYVDLLDRNIDIAIRTGPIHEPMLVTRQFGSTHKTLVASPAYLRAHGAPATPADLSSHECIVSPGANGAPVLWKLDGPDGRRDQFAVRGRFQVSTARAQLNAALAGLGIALVPAFMTEPCLRDGQLQAVLPGYAYRDVRIYFVYLTHRHIPRAVNAFAEFVQEIMIEERMIDPLPGADYTQEIPAAREAR</sequence>
<dbReference type="SUPFAM" id="SSF46785">
    <property type="entry name" value="Winged helix' DNA-binding domain"/>
    <property type="match status" value="1"/>
</dbReference>
<name>A0ABX8UGR4_9BURK</name>
<dbReference type="Pfam" id="PF00126">
    <property type="entry name" value="HTH_1"/>
    <property type="match status" value="1"/>
</dbReference>
<evidence type="ECO:0000256" key="1">
    <source>
        <dbReference type="ARBA" id="ARBA00009437"/>
    </source>
</evidence>
<keyword evidence="4" id="KW-0804">Transcription</keyword>
<evidence type="ECO:0000313" key="7">
    <source>
        <dbReference type="Proteomes" id="UP000826462"/>
    </source>
</evidence>
<evidence type="ECO:0000256" key="3">
    <source>
        <dbReference type="ARBA" id="ARBA00023125"/>
    </source>
</evidence>
<reference evidence="6 7" key="1">
    <citation type="submission" date="2021-07" db="EMBL/GenBank/DDBJ databases">
        <title>Paraburkholderia edwinii protects Aspergillus sp. from phenazines by acting as a toxin sponge.</title>
        <authorList>
            <person name="Dahlstrom K.M."/>
            <person name="Newman D.K."/>
        </authorList>
    </citation>
    <scope>NUCLEOTIDE SEQUENCE [LARGE SCALE GENOMIC DNA]</scope>
    <source>
        <strain evidence="6 7">Pe01</strain>
    </source>
</reference>
<proteinExistence type="inferred from homology"/>
<comment type="similarity">
    <text evidence="1">Belongs to the LysR transcriptional regulatory family.</text>
</comment>
<dbReference type="Proteomes" id="UP000826462">
    <property type="component" value="Chromosome 1"/>
</dbReference>
<dbReference type="PANTHER" id="PTHR30537">
    <property type="entry name" value="HTH-TYPE TRANSCRIPTIONAL REGULATOR"/>
    <property type="match status" value="1"/>
</dbReference>
<dbReference type="InterPro" id="IPR036388">
    <property type="entry name" value="WH-like_DNA-bd_sf"/>
</dbReference>
<keyword evidence="3" id="KW-0238">DNA-binding</keyword>
<dbReference type="EMBL" id="CP080095">
    <property type="protein sequence ID" value="QYD68102.1"/>
    <property type="molecule type" value="Genomic_DNA"/>
</dbReference>
<evidence type="ECO:0000313" key="6">
    <source>
        <dbReference type="EMBL" id="QYD68102.1"/>
    </source>
</evidence>
<dbReference type="RefSeq" id="WP_219797495.1">
    <property type="nucleotide sequence ID" value="NZ_CP080095.1"/>
</dbReference>
<dbReference type="Gene3D" id="3.40.190.290">
    <property type="match status" value="1"/>
</dbReference>
<dbReference type="InterPro" id="IPR005119">
    <property type="entry name" value="LysR_subst-bd"/>
</dbReference>
<feature type="domain" description="HTH lysR-type" evidence="5">
    <location>
        <begin position="1"/>
        <end position="58"/>
    </location>
</feature>
<evidence type="ECO:0000256" key="2">
    <source>
        <dbReference type="ARBA" id="ARBA00023015"/>
    </source>
</evidence>
<dbReference type="SUPFAM" id="SSF53850">
    <property type="entry name" value="Periplasmic binding protein-like II"/>
    <property type="match status" value="1"/>
</dbReference>
<dbReference type="PANTHER" id="PTHR30537:SF5">
    <property type="entry name" value="HTH-TYPE TRANSCRIPTIONAL ACTIVATOR TTDR-RELATED"/>
    <property type="match status" value="1"/>
</dbReference>
<dbReference type="InterPro" id="IPR000847">
    <property type="entry name" value="LysR_HTH_N"/>
</dbReference>
<evidence type="ECO:0000259" key="5">
    <source>
        <dbReference type="PROSITE" id="PS50931"/>
    </source>
</evidence>
<dbReference type="InterPro" id="IPR058163">
    <property type="entry name" value="LysR-type_TF_proteobact-type"/>
</dbReference>
<evidence type="ECO:0000256" key="4">
    <source>
        <dbReference type="ARBA" id="ARBA00023163"/>
    </source>
</evidence>
<dbReference type="InterPro" id="IPR036390">
    <property type="entry name" value="WH_DNA-bd_sf"/>
</dbReference>
<gene>
    <name evidence="6" type="ORF">KZJ38_17720</name>
</gene>
<protein>
    <submittedName>
        <fullName evidence="6">LysR family transcriptional regulator</fullName>
    </submittedName>
</protein>
<accession>A0ABX8UGR4</accession>
<keyword evidence="2" id="KW-0805">Transcription regulation</keyword>